<evidence type="ECO:0000313" key="1">
    <source>
        <dbReference type="Ensembl" id="ENSCMIP00000021978.1"/>
    </source>
</evidence>
<proteinExistence type="predicted"/>
<dbReference type="PANTHER" id="PTHR13707">
    <property type="entry name" value="KETOACID-COENZYME A TRANSFERASE"/>
    <property type="match status" value="1"/>
</dbReference>
<evidence type="ECO:0000313" key="2">
    <source>
        <dbReference type="Proteomes" id="UP000314986"/>
    </source>
</evidence>
<dbReference type="GO" id="GO:0008260">
    <property type="term" value="F:succinyl-CoA:3-oxo-acid CoA-transferase activity"/>
    <property type="evidence" value="ECO:0007669"/>
    <property type="project" value="TreeGrafter"/>
</dbReference>
<dbReference type="GeneTree" id="ENSGT00390000009130"/>
<reference evidence="1" key="5">
    <citation type="submission" date="2025-09" db="UniProtKB">
        <authorList>
            <consortium name="Ensembl"/>
        </authorList>
    </citation>
    <scope>IDENTIFICATION</scope>
</reference>
<dbReference type="InterPro" id="IPR037171">
    <property type="entry name" value="NagB/RpiA_transferase-like"/>
</dbReference>
<dbReference type="Pfam" id="PF01144">
    <property type="entry name" value="CoA_trans"/>
    <property type="match status" value="1"/>
</dbReference>
<dbReference type="PANTHER" id="PTHR13707:SF23">
    <property type="entry name" value="SUCCINYL-COA:3-KETOACID-COENZYME A TRANSFERASE"/>
    <property type="match status" value="1"/>
</dbReference>
<dbReference type="InterPro" id="IPR004163">
    <property type="entry name" value="CoA_transf_BS"/>
</dbReference>
<dbReference type="SUPFAM" id="SSF100950">
    <property type="entry name" value="NagB/RpiA/CoA transferase-like"/>
    <property type="match status" value="1"/>
</dbReference>
<dbReference type="PROSITE" id="PS01273">
    <property type="entry name" value="COA_TRANSF_1"/>
    <property type="match status" value="1"/>
</dbReference>
<accession>A0A4W3HWW4</accession>
<name>A0A4W3HWW4_CALMI</name>
<dbReference type="AlphaFoldDB" id="A0A4W3HWW4"/>
<dbReference type="Proteomes" id="UP000314986">
    <property type="component" value="Unassembled WGS sequence"/>
</dbReference>
<dbReference type="Gene3D" id="3.40.1080.10">
    <property type="entry name" value="Glutaconate Coenzyme A-transferase"/>
    <property type="match status" value="1"/>
</dbReference>
<keyword evidence="2" id="KW-1185">Reference proteome</keyword>
<reference evidence="2" key="2">
    <citation type="journal article" date="2007" name="PLoS Biol.">
        <title>Survey sequencing and comparative analysis of the elephant shark (Callorhinchus milii) genome.</title>
        <authorList>
            <person name="Venkatesh B."/>
            <person name="Kirkness E.F."/>
            <person name="Loh Y.H."/>
            <person name="Halpern A.L."/>
            <person name="Lee A.P."/>
            <person name="Johnson J."/>
            <person name="Dandona N."/>
            <person name="Viswanathan L.D."/>
            <person name="Tay A."/>
            <person name="Venter J.C."/>
            <person name="Strausberg R.L."/>
            <person name="Brenner S."/>
        </authorList>
    </citation>
    <scope>NUCLEOTIDE SEQUENCE [LARGE SCALE GENOMIC DNA]</scope>
</reference>
<organism evidence="1 2">
    <name type="scientific">Callorhinchus milii</name>
    <name type="common">Ghost shark</name>
    <dbReference type="NCBI Taxonomy" id="7868"/>
    <lineage>
        <taxon>Eukaryota</taxon>
        <taxon>Metazoa</taxon>
        <taxon>Chordata</taxon>
        <taxon>Craniata</taxon>
        <taxon>Vertebrata</taxon>
        <taxon>Chondrichthyes</taxon>
        <taxon>Holocephali</taxon>
        <taxon>Chimaeriformes</taxon>
        <taxon>Callorhinchidae</taxon>
        <taxon>Callorhinchus</taxon>
    </lineage>
</organism>
<reference evidence="2" key="1">
    <citation type="journal article" date="2006" name="Science">
        <title>Ancient noncoding elements conserved in the human genome.</title>
        <authorList>
            <person name="Venkatesh B."/>
            <person name="Kirkness E.F."/>
            <person name="Loh Y.H."/>
            <person name="Halpern A.L."/>
            <person name="Lee A.P."/>
            <person name="Johnson J."/>
            <person name="Dandona N."/>
            <person name="Viswanathan L.D."/>
            <person name="Tay A."/>
            <person name="Venter J.C."/>
            <person name="Strausberg R.L."/>
            <person name="Brenner S."/>
        </authorList>
    </citation>
    <scope>NUCLEOTIDE SEQUENCE [LARGE SCALE GENOMIC DNA]</scope>
</reference>
<dbReference type="Ensembl" id="ENSCMIT00000022364.1">
    <property type="protein sequence ID" value="ENSCMIP00000021978.1"/>
    <property type="gene ID" value="ENSCMIG00000009966.1"/>
</dbReference>
<protein>
    <submittedName>
        <fullName evidence="1">Uncharacterized protein</fullName>
    </submittedName>
</protein>
<reference evidence="2" key="3">
    <citation type="journal article" date="2014" name="Nature">
        <title>Elephant shark genome provides unique insights into gnathostome evolution.</title>
        <authorList>
            <consortium name="International Elephant Shark Genome Sequencing Consortium"/>
            <person name="Venkatesh B."/>
            <person name="Lee A.P."/>
            <person name="Ravi V."/>
            <person name="Maurya A.K."/>
            <person name="Lian M.M."/>
            <person name="Swann J.B."/>
            <person name="Ohta Y."/>
            <person name="Flajnik M.F."/>
            <person name="Sutoh Y."/>
            <person name="Kasahara M."/>
            <person name="Hoon S."/>
            <person name="Gangu V."/>
            <person name="Roy S.W."/>
            <person name="Irimia M."/>
            <person name="Korzh V."/>
            <person name="Kondrychyn I."/>
            <person name="Lim Z.W."/>
            <person name="Tay B.H."/>
            <person name="Tohari S."/>
            <person name="Kong K.W."/>
            <person name="Ho S."/>
            <person name="Lorente-Galdos B."/>
            <person name="Quilez J."/>
            <person name="Marques-Bonet T."/>
            <person name="Raney B.J."/>
            <person name="Ingham P.W."/>
            <person name="Tay A."/>
            <person name="Hillier L.W."/>
            <person name="Minx P."/>
            <person name="Boehm T."/>
            <person name="Wilson R.K."/>
            <person name="Brenner S."/>
            <person name="Warren W.C."/>
        </authorList>
    </citation>
    <scope>NUCLEOTIDE SEQUENCE [LARGE SCALE GENOMIC DNA]</scope>
</reference>
<sequence>GAVGTSTRCCVRFYDDPVSAVKDIPDGSTLLVGGFGLCGIPENLIKALLKTGVKNLTAVSNNAGSVRGSGPLVQSKIKDEVISHLGKQGHAWPTLLNSLKM</sequence>
<reference evidence="1" key="4">
    <citation type="submission" date="2025-08" db="UniProtKB">
        <authorList>
            <consortium name="Ensembl"/>
        </authorList>
    </citation>
    <scope>IDENTIFICATION</scope>
</reference>
<dbReference type="GO" id="GO:0005739">
    <property type="term" value="C:mitochondrion"/>
    <property type="evidence" value="ECO:0007669"/>
    <property type="project" value="TreeGrafter"/>
</dbReference>
<dbReference type="InterPro" id="IPR004165">
    <property type="entry name" value="CoA_trans_fam_I"/>
</dbReference>